<evidence type="ECO:0000313" key="3">
    <source>
        <dbReference type="EMBL" id="KAL3427012.1"/>
    </source>
</evidence>
<evidence type="ECO:0000259" key="2">
    <source>
        <dbReference type="Pfam" id="PF14475"/>
    </source>
</evidence>
<sequence>MTSYLSSLLTTTTSRVASIRQNLLPTEDDGATEDDTHVCRVLRAYYTEKGRRFPAWLPPDPKAPPPVVVQPVYSTPGVGSQYGGGMQNQPQSGLSSLWDKSGAGNPPRQQQQQAGSLRQGHGLQPANSPFQRQEVQARPLPSQREGSYQAASPFARETAAPAAGTASNRLKDRLRAGGRSASPANSFTGAVREVQRTNSYESNGGSATYDNSYEDSFRPRENASKPFVAATSPWANNESEFSGTSYGGGNARVGGLPSGPAAGRRGQGLPSGPRGMR</sequence>
<feature type="compositionally biased region" description="Polar residues" evidence="1">
    <location>
        <begin position="196"/>
        <end position="211"/>
    </location>
</feature>
<feature type="domain" description="Mso1 N-terminal" evidence="2">
    <location>
        <begin position="18"/>
        <end position="57"/>
    </location>
</feature>
<keyword evidence="4" id="KW-1185">Reference proteome</keyword>
<accession>A0ABR4PV30</accession>
<gene>
    <name evidence="3" type="ORF">PVAG01_00521</name>
</gene>
<dbReference type="Proteomes" id="UP001629113">
    <property type="component" value="Unassembled WGS sequence"/>
</dbReference>
<dbReference type="EMBL" id="JBFCZG010000001">
    <property type="protein sequence ID" value="KAL3427012.1"/>
    <property type="molecule type" value="Genomic_DNA"/>
</dbReference>
<feature type="region of interest" description="Disordered" evidence="1">
    <location>
        <begin position="52"/>
        <end position="277"/>
    </location>
</feature>
<evidence type="ECO:0000313" key="4">
    <source>
        <dbReference type="Proteomes" id="UP001629113"/>
    </source>
</evidence>
<dbReference type="Pfam" id="PF14475">
    <property type="entry name" value="Mso1_Sec1_bdg"/>
    <property type="match status" value="1"/>
</dbReference>
<comment type="caution">
    <text evidence="3">The sequence shown here is derived from an EMBL/GenBank/DDBJ whole genome shotgun (WGS) entry which is preliminary data.</text>
</comment>
<feature type="compositionally biased region" description="Low complexity" evidence="1">
    <location>
        <begin position="150"/>
        <end position="167"/>
    </location>
</feature>
<evidence type="ECO:0000256" key="1">
    <source>
        <dbReference type="SAM" id="MobiDB-lite"/>
    </source>
</evidence>
<name>A0ABR4PV30_9HELO</name>
<dbReference type="InterPro" id="IPR028095">
    <property type="entry name" value="Mso1_N_dom"/>
</dbReference>
<reference evidence="3 4" key="1">
    <citation type="submission" date="2024-06" db="EMBL/GenBank/DDBJ databases">
        <title>Complete genome of Phlyctema vagabunda strain 19-DSS-EL-015.</title>
        <authorList>
            <person name="Fiorenzani C."/>
        </authorList>
    </citation>
    <scope>NUCLEOTIDE SEQUENCE [LARGE SCALE GENOMIC DNA]</scope>
    <source>
        <strain evidence="3 4">19-DSS-EL-015</strain>
    </source>
</reference>
<feature type="compositionally biased region" description="Polar residues" evidence="1">
    <location>
        <begin position="233"/>
        <end position="244"/>
    </location>
</feature>
<feature type="compositionally biased region" description="Pro residues" evidence="1">
    <location>
        <begin position="56"/>
        <end position="68"/>
    </location>
</feature>
<feature type="compositionally biased region" description="Polar residues" evidence="1">
    <location>
        <begin position="125"/>
        <end position="134"/>
    </location>
</feature>
<protein>
    <recommendedName>
        <fullName evidence="2">Mso1 N-terminal domain-containing protein</fullName>
    </recommendedName>
</protein>
<organism evidence="3 4">
    <name type="scientific">Phlyctema vagabunda</name>
    <dbReference type="NCBI Taxonomy" id="108571"/>
    <lineage>
        <taxon>Eukaryota</taxon>
        <taxon>Fungi</taxon>
        <taxon>Dikarya</taxon>
        <taxon>Ascomycota</taxon>
        <taxon>Pezizomycotina</taxon>
        <taxon>Leotiomycetes</taxon>
        <taxon>Helotiales</taxon>
        <taxon>Dermateaceae</taxon>
        <taxon>Phlyctema</taxon>
    </lineage>
</organism>
<proteinExistence type="predicted"/>